<protein>
    <recommendedName>
        <fullName evidence="2">Glycosyltransferase subfamily 4-like N-terminal domain-containing protein</fullName>
    </recommendedName>
</protein>
<evidence type="ECO:0000313" key="1">
    <source>
        <dbReference type="EMBL" id="GAG59086.1"/>
    </source>
</evidence>
<proteinExistence type="predicted"/>
<accession>X1AGA5</accession>
<evidence type="ECO:0008006" key="2">
    <source>
        <dbReference type="Google" id="ProtNLM"/>
    </source>
</evidence>
<sequence length="86" mass="10060">MNNKKLSILSLNEMIYDPEYPARTENIEIYGKLFPQFGHNITWVIPGNTNEILKRRIRDVDIYVVPSVPYTVSKSFLKKGFNIITR</sequence>
<gene>
    <name evidence="1" type="ORF">S01H4_17097</name>
</gene>
<dbReference type="EMBL" id="BART01007517">
    <property type="protein sequence ID" value="GAG59086.1"/>
    <property type="molecule type" value="Genomic_DNA"/>
</dbReference>
<dbReference type="AlphaFoldDB" id="X1AGA5"/>
<comment type="caution">
    <text evidence="1">The sequence shown here is derived from an EMBL/GenBank/DDBJ whole genome shotgun (WGS) entry which is preliminary data.</text>
</comment>
<reference evidence="1" key="1">
    <citation type="journal article" date="2014" name="Front. Microbiol.">
        <title>High frequency of phylogenetically diverse reductive dehalogenase-homologous genes in deep subseafloor sedimentary metagenomes.</title>
        <authorList>
            <person name="Kawai M."/>
            <person name="Futagami T."/>
            <person name="Toyoda A."/>
            <person name="Takaki Y."/>
            <person name="Nishi S."/>
            <person name="Hori S."/>
            <person name="Arai W."/>
            <person name="Tsubouchi T."/>
            <person name="Morono Y."/>
            <person name="Uchiyama I."/>
            <person name="Ito T."/>
            <person name="Fujiyama A."/>
            <person name="Inagaki F."/>
            <person name="Takami H."/>
        </authorList>
    </citation>
    <scope>NUCLEOTIDE SEQUENCE</scope>
    <source>
        <strain evidence="1">Expedition CK06-06</strain>
    </source>
</reference>
<name>X1AGA5_9ZZZZ</name>
<organism evidence="1">
    <name type="scientific">marine sediment metagenome</name>
    <dbReference type="NCBI Taxonomy" id="412755"/>
    <lineage>
        <taxon>unclassified sequences</taxon>
        <taxon>metagenomes</taxon>
        <taxon>ecological metagenomes</taxon>
    </lineage>
</organism>
<feature type="non-terminal residue" evidence="1">
    <location>
        <position position="86"/>
    </location>
</feature>